<proteinExistence type="predicted"/>
<organism evidence="2">
    <name type="scientific">Solanum chacoense</name>
    <name type="common">Chaco potato</name>
    <dbReference type="NCBI Taxonomy" id="4108"/>
    <lineage>
        <taxon>Eukaryota</taxon>
        <taxon>Viridiplantae</taxon>
        <taxon>Streptophyta</taxon>
        <taxon>Embryophyta</taxon>
        <taxon>Tracheophyta</taxon>
        <taxon>Spermatophyta</taxon>
        <taxon>Magnoliopsida</taxon>
        <taxon>eudicotyledons</taxon>
        <taxon>Gunneridae</taxon>
        <taxon>Pentapetalae</taxon>
        <taxon>asterids</taxon>
        <taxon>lamiids</taxon>
        <taxon>Solanales</taxon>
        <taxon>Solanaceae</taxon>
        <taxon>Solanoideae</taxon>
        <taxon>Solaneae</taxon>
        <taxon>Solanum</taxon>
    </lineage>
</organism>
<reference evidence="2" key="1">
    <citation type="submission" date="2015-12" db="EMBL/GenBank/DDBJ databases">
        <title>Gene expression during late stages of embryo sac development: a critical building block for successful pollen-pistil interactions.</title>
        <authorList>
            <person name="Liu Y."/>
            <person name="Joly V."/>
            <person name="Sabar M."/>
            <person name="Matton D.P."/>
        </authorList>
    </citation>
    <scope>NUCLEOTIDE SEQUENCE</scope>
</reference>
<feature type="compositionally biased region" description="Low complexity" evidence="1">
    <location>
        <begin position="45"/>
        <end position="58"/>
    </location>
</feature>
<dbReference type="AlphaFoldDB" id="A0A0V0GRW0"/>
<name>A0A0V0GRW0_SOLCH</name>
<feature type="region of interest" description="Disordered" evidence="1">
    <location>
        <begin position="24"/>
        <end position="59"/>
    </location>
</feature>
<accession>A0A0V0GRW0</accession>
<evidence type="ECO:0000313" key="2">
    <source>
        <dbReference type="EMBL" id="JAP10792.1"/>
    </source>
</evidence>
<sequence>MKKAFRSPIKRMISKVLEEEKKLMTKKKKKEEEETTMDLPKTYCSRNNINSSQSRSRNAATTSKGIWLQIFAKNADLKQKGAIGVAMTRGGSSLSAATTSTIATDVAIAKTQATIDITQLTQPPI</sequence>
<dbReference type="EMBL" id="GEDG01032480">
    <property type="protein sequence ID" value="JAP10792.1"/>
    <property type="molecule type" value="Transcribed_RNA"/>
</dbReference>
<evidence type="ECO:0000256" key="1">
    <source>
        <dbReference type="SAM" id="MobiDB-lite"/>
    </source>
</evidence>
<protein>
    <submittedName>
        <fullName evidence="2">Putative ovule protein</fullName>
    </submittedName>
</protein>